<feature type="transmembrane region" description="Helical" evidence="6">
    <location>
        <begin position="123"/>
        <end position="144"/>
    </location>
</feature>
<feature type="transmembrane region" description="Helical" evidence="6">
    <location>
        <begin position="304"/>
        <end position="329"/>
    </location>
</feature>
<evidence type="ECO:0000256" key="3">
    <source>
        <dbReference type="ARBA" id="ARBA00022989"/>
    </source>
</evidence>
<feature type="transmembrane region" description="Helical" evidence="6">
    <location>
        <begin position="150"/>
        <end position="169"/>
    </location>
</feature>
<dbReference type="SUPFAM" id="SSF103481">
    <property type="entry name" value="Multidrug resistance efflux transporter EmrE"/>
    <property type="match status" value="1"/>
</dbReference>
<dbReference type="GO" id="GO:0016020">
    <property type="term" value="C:membrane"/>
    <property type="evidence" value="ECO:0007669"/>
    <property type="project" value="UniProtKB-SubCell"/>
</dbReference>
<dbReference type="GO" id="GO:0015095">
    <property type="term" value="F:magnesium ion transmembrane transporter activity"/>
    <property type="evidence" value="ECO:0007669"/>
    <property type="project" value="InterPro"/>
</dbReference>
<feature type="compositionally biased region" description="Low complexity" evidence="5">
    <location>
        <begin position="77"/>
        <end position="88"/>
    </location>
</feature>
<feature type="transmembrane region" description="Helical" evidence="6">
    <location>
        <begin position="341"/>
        <end position="359"/>
    </location>
</feature>
<accession>A0A1Y2I365</accession>
<dbReference type="EMBL" id="MCFL01000004">
    <property type="protein sequence ID" value="ORZ39842.1"/>
    <property type="molecule type" value="Genomic_DNA"/>
</dbReference>
<evidence type="ECO:0000256" key="6">
    <source>
        <dbReference type="SAM" id="Phobius"/>
    </source>
</evidence>
<comment type="subcellular location">
    <subcellularLocation>
        <location evidence="1">Membrane</location>
        <topology evidence="1">Multi-pass membrane protein</topology>
    </subcellularLocation>
</comment>
<dbReference type="PANTHER" id="PTHR12570">
    <property type="match status" value="1"/>
</dbReference>
<dbReference type="Proteomes" id="UP000193411">
    <property type="component" value="Unassembled WGS sequence"/>
</dbReference>
<dbReference type="AlphaFoldDB" id="A0A1Y2I365"/>
<evidence type="ECO:0000256" key="5">
    <source>
        <dbReference type="SAM" id="MobiDB-lite"/>
    </source>
</evidence>
<proteinExistence type="predicted"/>
<comment type="caution">
    <text evidence="7">The sequence shown here is derived from an EMBL/GenBank/DDBJ whole genome shotgun (WGS) entry which is preliminary data.</text>
</comment>
<dbReference type="Pfam" id="PF05653">
    <property type="entry name" value="Mg_trans_NIPA"/>
    <property type="match status" value="1"/>
</dbReference>
<evidence type="ECO:0000313" key="7">
    <source>
        <dbReference type="EMBL" id="ORZ39842.1"/>
    </source>
</evidence>
<feature type="region of interest" description="Disordered" evidence="5">
    <location>
        <begin position="62"/>
        <end position="110"/>
    </location>
</feature>
<dbReference type="Gene3D" id="1.10.3730.20">
    <property type="match status" value="1"/>
</dbReference>
<feature type="region of interest" description="Disordered" evidence="5">
    <location>
        <begin position="573"/>
        <end position="637"/>
    </location>
</feature>
<feature type="compositionally biased region" description="Low complexity" evidence="5">
    <location>
        <begin position="459"/>
        <end position="469"/>
    </location>
</feature>
<feature type="compositionally biased region" description="Polar residues" evidence="5">
    <location>
        <begin position="62"/>
        <end position="72"/>
    </location>
</feature>
<feature type="compositionally biased region" description="Low complexity" evidence="5">
    <location>
        <begin position="511"/>
        <end position="526"/>
    </location>
</feature>
<organism evidence="7 8">
    <name type="scientific">Catenaria anguillulae PL171</name>
    <dbReference type="NCBI Taxonomy" id="765915"/>
    <lineage>
        <taxon>Eukaryota</taxon>
        <taxon>Fungi</taxon>
        <taxon>Fungi incertae sedis</taxon>
        <taxon>Blastocladiomycota</taxon>
        <taxon>Blastocladiomycetes</taxon>
        <taxon>Blastocladiales</taxon>
        <taxon>Catenariaceae</taxon>
        <taxon>Catenaria</taxon>
    </lineage>
</organism>
<evidence type="ECO:0000256" key="2">
    <source>
        <dbReference type="ARBA" id="ARBA00022692"/>
    </source>
</evidence>
<evidence type="ECO:0000256" key="4">
    <source>
        <dbReference type="ARBA" id="ARBA00023136"/>
    </source>
</evidence>
<keyword evidence="4 6" id="KW-0472">Membrane</keyword>
<dbReference type="OrthoDB" id="165382at2759"/>
<feature type="compositionally biased region" description="Pro residues" evidence="5">
    <location>
        <begin position="449"/>
        <end position="458"/>
    </location>
</feature>
<name>A0A1Y2I365_9FUNG</name>
<keyword evidence="3 6" id="KW-1133">Transmembrane helix</keyword>
<gene>
    <name evidence="7" type="ORF">BCR44DRAFT_1411614</name>
</gene>
<feature type="compositionally biased region" description="Basic and acidic residues" evidence="5">
    <location>
        <begin position="580"/>
        <end position="591"/>
    </location>
</feature>
<sequence length="637" mass="66455">MGLPSIMLAVTSSIADVERELPSLIGILVAVSGNLLISIALNIQKYAHLRAAAAAAAAGQSCASPTSQSSNDDIPHSPASAEAAASRSMNEPLLGRRSPGPEGVEGGGLAYNDEKQHYTRKPIWWLGVVLMLLGETGNFMAYGFAPASVIAPLGTVALISNAIIAPTFLGESFRRRDLVGVLLAICGTVIIVTNGKSSEEQLDSTALLAAVFSFRFGIYTAVCAGLFAFLMSIYERWHMRTVLVDLTLVALYGGWTVLSTKAISTLLGGSWFLIFTLPIFYPLFVIMVATGILQIRYLNTALSLFDSTVVIPTQFVLFTISAIAGSSVLYNDFEEQSPGSVIAFLFGCTLTFVAVYLIGSKREPSAVIVASTDPPAVLGIAEVAHERNETYVSAIAQSPGAEHRSIAQRPQSVTAQATAFSRTESYLSPADLSIEPSRFSPASSRPGQSPVPPLPQPQPSTSTSPFSSPIIGKPTSRSPNLPSPTTPHFVSNFTGAMMPPKLHLSHPELASPPSTSTTRTGTPRGSNPYLPTVAARVPLAAYSAGIWSPTSSAPGSAAATNADGVRRLRHASASFGDAPSAEREGNGDKSEPVPVVSALRADSGSAANGGIGASGPGAADPTCSSWPPPRRSASNSS</sequence>
<dbReference type="PANTHER" id="PTHR12570:SF65">
    <property type="entry name" value="MAGNESIUM TRANSPORTER NIPA9-RELATED"/>
    <property type="match status" value="1"/>
</dbReference>
<evidence type="ECO:0000256" key="1">
    <source>
        <dbReference type="ARBA" id="ARBA00004141"/>
    </source>
</evidence>
<feature type="transmembrane region" description="Helical" evidence="6">
    <location>
        <begin position="207"/>
        <end position="230"/>
    </location>
</feature>
<feature type="transmembrane region" description="Helical" evidence="6">
    <location>
        <begin position="25"/>
        <end position="43"/>
    </location>
</feature>
<feature type="transmembrane region" description="Helical" evidence="6">
    <location>
        <begin position="178"/>
        <end position="195"/>
    </location>
</feature>
<reference evidence="7 8" key="1">
    <citation type="submission" date="2016-07" db="EMBL/GenBank/DDBJ databases">
        <title>Pervasive Adenine N6-methylation of Active Genes in Fungi.</title>
        <authorList>
            <consortium name="DOE Joint Genome Institute"/>
            <person name="Mondo S.J."/>
            <person name="Dannebaum R.O."/>
            <person name="Kuo R.C."/>
            <person name="Labutti K."/>
            <person name="Haridas S."/>
            <person name="Kuo A."/>
            <person name="Salamov A."/>
            <person name="Ahrendt S.R."/>
            <person name="Lipzen A."/>
            <person name="Sullivan W."/>
            <person name="Andreopoulos W.B."/>
            <person name="Clum A."/>
            <person name="Lindquist E."/>
            <person name="Daum C."/>
            <person name="Ramamoorthy G.K."/>
            <person name="Gryganskyi A."/>
            <person name="Culley D."/>
            <person name="Magnuson J.K."/>
            <person name="James T.Y."/>
            <person name="O'Malley M.A."/>
            <person name="Stajich J.E."/>
            <person name="Spatafora J.W."/>
            <person name="Visel A."/>
            <person name="Grigoriev I.V."/>
        </authorList>
    </citation>
    <scope>NUCLEOTIDE SEQUENCE [LARGE SCALE GENOMIC DNA]</scope>
    <source>
        <strain evidence="7 8">PL171</strain>
    </source>
</reference>
<feature type="region of interest" description="Disordered" evidence="5">
    <location>
        <begin position="433"/>
        <end position="528"/>
    </location>
</feature>
<evidence type="ECO:0000313" key="8">
    <source>
        <dbReference type="Proteomes" id="UP000193411"/>
    </source>
</evidence>
<keyword evidence="2 6" id="KW-0812">Transmembrane</keyword>
<protein>
    <submittedName>
        <fullName evidence="7">Magnesium transporter NIPA-domain-containing protein</fullName>
    </submittedName>
</protein>
<dbReference type="InterPro" id="IPR008521">
    <property type="entry name" value="Mg_trans_NIPA"/>
</dbReference>
<feature type="transmembrane region" description="Helical" evidence="6">
    <location>
        <begin position="270"/>
        <end position="292"/>
    </location>
</feature>
<keyword evidence="8" id="KW-1185">Reference proteome</keyword>
<dbReference type="InterPro" id="IPR037185">
    <property type="entry name" value="EmrE-like"/>
</dbReference>